<dbReference type="InterPro" id="IPR036928">
    <property type="entry name" value="AS_sf"/>
</dbReference>
<sequence length="646" mass="72043">MLWPFSLLWAGASPQKVHNRQAVSQASTPTSAPADTLAVEEGVVVLSLSPDSYYLIRLQSLAIGNLGNVQHGSSLPPSFVPATVIYWDTPTNLHSKIKRFRADDEFDSRFLKTIVLVAPGGDSVDVAAGVQTALLEVGCGDSIFVIQDTVPEGPYFVRDQKLYRTWRLYPDIYEAFHLPTIQEPGSTRFIGVTVMYEGKLMVPVPSRLHYPQTEEKPLNGLRITVKEIVDLAGVKTTGQSRSYEKLYGPRSETAYVVSVLLKLGAVVIGKTKCTQFASSDQPTADWIDFHCPWNPRGDGYLSPRGSSTGTCVALAGYPWCDAGIGSDTGGSIRGPATVMGLFAIRPTHSAERLHGILPISPDMDTPGLVCRDTELFYQLSRHLFSHTEPLARSECEVRDMPSILLFPTDYWETWRGNPAMEIMEEAVCRLEKYLDVERTTDSLAQRWLDGNPTNSRTSIGEYLQDTFMTLLWQGYYENLSRFIEEYKKKYNNPPYVHPVIQDCFTRGKHLTPEDVAKAHKRKSDYSKWLRESVLGDSFRIIMVYPVGDLAPFYRDDYRPDPQNRSQAYHWRDREDHQASLAGLPSVIVPVGQVAQPSKVTGRDQHLPVAISLMSGAGTDTQLVGMLHDMAKEGYLVGKVNVGTHAF</sequence>
<dbReference type="Gene3D" id="3.90.1300.10">
    <property type="entry name" value="Amidase signature (AS) domain"/>
    <property type="match status" value="1"/>
</dbReference>
<evidence type="ECO:0000313" key="2">
    <source>
        <dbReference type="EMBL" id="GAB1312459.1"/>
    </source>
</evidence>
<reference evidence="2 3" key="1">
    <citation type="submission" date="2024-09" db="EMBL/GenBank/DDBJ databases">
        <title>Itraconazole resistance in Madurella fahalii resulting from another homologue of gene encoding cytochrome P450 14-alpha sterol demethylase (CYP51).</title>
        <authorList>
            <person name="Yoshioka I."/>
            <person name="Fahal A.H."/>
            <person name="Kaneko S."/>
            <person name="Yaguchi T."/>
        </authorList>
    </citation>
    <scope>NUCLEOTIDE SEQUENCE [LARGE SCALE GENOMIC DNA]</scope>
    <source>
        <strain evidence="2 3">IFM 68171</strain>
    </source>
</reference>
<dbReference type="EMBL" id="BAAFSV010000001">
    <property type="protein sequence ID" value="GAB1312459.1"/>
    <property type="molecule type" value="Genomic_DNA"/>
</dbReference>
<gene>
    <name evidence="2" type="ORF">MFIFM68171_02669</name>
</gene>
<dbReference type="RefSeq" id="XP_070914192.1">
    <property type="nucleotide sequence ID" value="XM_071058091.1"/>
</dbReference>
<proteinExistence type="predicted"/>
<dbReference type="SUPFAM" id="SSF75304">
    <property type="entry name" value="Amidase signature (AS) enzymes"/>
    <property type="match status" value="1"/>
</dbReference>
<evidence type="ECO:0000313" key="3">
    <source>
        <dbReference type="Proteomes" id="UP001628179"/>
    </source>
</evidence>
<dbReference type="InterPro" id="IPR023631">
    <property type="entry name" value="Amidase_dom"/>
</dbReference>
<accession>A0ABQ0G428</accession>
<comment type="caution">
    <text evidence="2">The sequence shown here is derived from an EMBL/GenBank/DDBJ whole genome shotgun (WGS) entry which is preliminary data.</text>
</comment>
<evidence type="ECO:0000259" key="1">
    <source>
        <dbReference type="Pfam" id="PF01425"/>
    </source>
</evidence>
<dbReference type="PANTHER" id="PTHR46310">
    <property type="entry name" value="AMIDASE 1"/>
    <property type="match status" value="1"/>
</dbReference>
<keyword evidence="3" id="KW-1185">Reference proteome</keyword>
<feature type="domain" description="Amidase" evidence="1">
    <location>
        <begin position="212"/>
        <end position="387"/>
    </location>
</feature>
<dbReference type="Pfam" id="PF01425">
    <property type="entry name" value="Amidase"/>
    <property type="match status" value="1"/>
</dbReference>
<protein>
    <recommendedName>
        <fullName evidence="1">Amidase domain-containing protein</fullName>
    </recommendedName>
</protein>
<organism evidence="2 3">
    <name type="scientific">Madurella fahalii</name>
    <dbReference type="NCBI Taxonomy" id="1157608"/>
    <lineage>
        <taxon>Eukaryota</taxon>
        <taxon>Fungi</taxon>
        <taxon>Dikarya</taxon>
        <taxon>Ascomycota</taxon>
        <taxon>Pezizomycotina</taxon>
        <taxon>Sordariomycetes</taxon>
        <taxon>Sordariomycetidae</taxon>
        <taxon>Sordariales</taxon>
        <taxon>Sordariales incertae sedis</taxon>
        <taxon>Madurella</taxon>
    </lineage>
</organism>
<dbReference type="Proteomes" id="UP001628179">
    <property type="component" value="Unassembled WGS sequence"/>
</dbReference>
<dbReference type="GeneID" id="98173414"/>
<name>A0ABQ0G428_9PEZI</name>
<dbReference type="PANTHER" id="PTHR46310:SF7">
    <property type="entry name" value="AMIDASE 1"/>
    <property type="match status" value="1"/>
</dbReference>